<organism evidence="2 3">
    <name type="scientific">Pseudofulvibacter geojedonensis</name>
    <dbReference type="NCBI Taxonomy" id="1123758"/>
    <lineage>
        <taxon>Bacteria</taxon>
        <taxon>Pseudomonadati</taxon>
        <taxon>Bacteroidota</taxon>
        <taxon>Flavobacteriia</taxon>
        <taxon>Flavobacteriales</taxon>
        <taxon>Flavobacteriaceae</taxon>
        <taxon>Pseudofulvibacter</taxon>
    </lineage>
</organism>
<dbReference type="EMBL" id="JBHTJM010000009">
    <property type="protein sequence ID" value="MFD0964589.1"/>
    <property type="molecule type" value="Genomic_DNA"/>
</dbReference>
<evidence type="ECO:0008006" key="4">
    <source>
        <dbReference type="Google" id="ProtNLM"/>
    </source>
</evidence>
<protein>
    <recommendedName>
        <fullName evidence="4">Outer membrane protein beta-barrel domain-containing protein</fullName>
    </recommendedName>
</protein>
<sequence>MIKKLLLLICLSSSVFLTAQEENTQASVEKNQWGVTIGLVEAKLQNEIKLARKATLRLEAGVDLFSYEYLSFESSRLKEKTGFLFAPTITAEPMFYYNIDRRKNLEKNTNRNSGNYFSLRTLYGFTESELYNSNNNIELSNTFVIAPKYGIKRAFGKNFFYEFGFGLGWIQTKVNSKTESNLYVDISTRIGINF</sequence>
<evidence type="ECO:0000313" key="3">
    <source>
        <dbReference type="Proteomes" id="UP001596997"/>
    </source>
</evidence>
<accession>A0ABW3I3X7</accession>
<dbReference type="Proteomes" id="UP001596997">
    <property type="component" value="Unassembled WGS sequence"/>
</dbReference>
<name>A0ABW3I3X7_9FLAO</name>
<evidence type="ECO:0000313" key="2">
    <source>
        <dbReference type="EMBL" id="MFD0964589.1"/>
    </source>
</evidence>
<reference evidence="3" key="1">
    <citation type="journal article" date="2019" name="Int. J. Syst. Evol. Microbiol.">
        <title>The Global Catalogue of Microorganisms (GCM) 10K type strain sequencing project: providing services to taxonomists for standard genome sequencing and annotation.</title>
        <authorList>
            <consortium name="The Broad Institute Genomics Platform"/>
            <consortium name="The Broad Institute Genome Sequencing Center for Infectious Disease"/>
            <person name="Wu L."/>
            <person name="Ma J."/>
        </authorList>
    </citation>
    <scope>NUCLEOTIDE SEQUENCE [LARGE SCALE GENOMIC DNA]</scope>
    <source>
        <strain evidence="3">CCUG 62114</strain>
    </source>
</reference>
<keyword evidence="1" id="KW-0732">Signal</keyword>
<proteinExistence type="predicted"/>
<keyword evidence="3" id="KW-1185">Reference proteome</keyword>
<comment type="caution">
    <text evidence="2">The sequence shown here is derived from an EMBL/GenBank/DDBJ whole genome shotgun (WGS) entry which is preliminary data.</text>
</comment>
<feature type="chain" id="PRO_5046636300" description="Outer membrane protein beta-barrel domain-containing protein" evidence="1">
    <location>
        <begin position="20"/>
        <end position="194"/>
    </location>
</feature>
<gene>
    <name evidence="2" type="ORF">ACFQ1O_11295</name>
</gene>
<feature type="signal peptide" evidence="1">
    <location>
        <begin position="1"/>
        <end position="19"/>
    </location>
</feature>
<evidence type="ECO:0000256" key="1">
    <source>
        <dbReference type="SAM" id="SignalP"/>
    </source>
</evidence>
<dbReference type="RefSeq" id="WP_377716129.1">
    <property type="nucleotide sequence ID" value="NZ_JBHTJM010000009.1"/>
</dbReference>